<comment type="similarity">
    <text evidence="2">Belongs to the ATPase g subunit family.</text>
</comment>
<dbReference type="Pfam" id="PF04718">
    <property type="entry name" value="ATP-synt_G"/>
    <property type="match status" value="1"/>
</dbReference>
<protein>
    <submittedName>
        <fullName evidence="10">Uncharacterized protein</fullName>
    </submittedName>
</protein>
<keyword evidence="11" id="KW-1185">Reference proteome</keyword>
<keyword evidence="5" id="KW-0375">Hydrogen ion transport</keyword>
<evidence type="ECO:0000256" key="9">
    <source>
        <dbReference type="ARBA" id="ARBA00023310"/>
    </source>
</evidence>
<evidence type="ECO:0000256" key="7">
    <source>
        <dbReference type="ARBA" id="ARBA00023128"/>
    </source>
</evidence>
<sequence length="136" mass="14730">MFFRQMLRTQPKQALSAARRFSTEAPASKSLVDRVKAVGVSAGKAAERALGSYAEPLVYNAKVAGALAKQVYITEKLAPPTSFSTIVSAYQKIFQSVTSPTWWSHTVPAGDWKKLVVYGAEAVGLFSIGEIVRTYG</sequence>
<evidence type="ECO:0000256" key="4">
    <source>
        <dbReference type="ARBA" id="ARBA00022547"/>
    </source>
</evidence>
<keyword evidence="9" id="KW-0066">ATP synthesis</keyword>
<reference evidence="10" key="1">
    <citation type="submission" date="2023-03" db="EMBL/GenBank/DDBJ databases">
        <title>Mating type loci evolution in Malassezia.</title>
        <authorList>
            <person name="Coelho M.A."/>
        </authorList>
    </citation>
    <scope>NUCLEOTIDE SEQUENCE</scope>
    <source>
        <strain evidence="10">CBS 11721</strain>
    </source>
</reference>
<gene>
    <name evidence="10" type="ORF">MCUN1_000204</name>
</gene>
<dbReference type="GO" id="GO:0031966">
    <property type="term" value="C:mitochondrial membrane"/>
    <property type="evidence" value="ECO:0007669"/>
    <property type="project" value="UniProtKB-SubCell"/>
</dbReference>
<evidence type="ECO:0000256" key="2">
    <source>
        <dbReference type="ARBA" id="ARBA00005699"/>
    </source>
</evidence>
<dbReference type="GO" id="GO:0015078">
    <property type="term" value="F:proton transmembrane transporter activity"/>
    <property type="evidence" value="ECO:0007669"/>
    <property type="project" value="InterPro"/>
</dbReference>
<keyword evidence="3" id="KW-0813">Transport</keyword>
<evidence type="ECO:0000313" key="10">
    <source>
        <dbReference type="EMBL" id="WFD33391.1"/>
    </source>
</evidence>
<evidence type="ECO:0000256" key="3">
    <source>
        <dbReference type="ARBA" id="ARBA00022448"/>
    </source>
</evidence>
<dbReference type="EMBL" id="CP119877">
    <property type="protein sequence ID" value="WFD33391.1"/>
    <property type="molecule type" value="Genomic_DNA"/>
</dbReference>
<dbReference type="GO" id="GO:0045259">
    <property type="term" value="C:proton-transporting ATP synthase complex"/>
    <property type="evidence" value="ECO:0007669"/>
    <property type="project" value="UniProtKB-KW"/>
</dbReference>
<evidence type="ECO:0000256" key="8">
    <source>
        <dbReference type="ARBA" id="ARBA00023136"/>
    </source>
</evidence>
<dbReference type="Proteomes" id="UP001219933">
    <property type="component" value="Chromosome 1"/>
</dbReference>
<keyword evidence="6" id="KW-0406">Ion transport</keyword>
<evidence type="ECO:0000313" key="11">
    <source>
        <dbReference type="Proteomes" id="UP001219933"/>
    </source>
</evidence>
<evidence type="ECO:0000256" key="1">
    <source>
        <dbReference type="ARBA" id="ARBA00004325"/>
    </source>
</evidence>
<evidence type="ECO:0000256" key="6">
    <source>
        <dbReference type="ARBA" id="ARBA00023065"/>
    </source>
</evidence>
<organism evidence="10 11">
    <name type="scientific">Malassezia cuniculi</name>
    <dbReference type="NCBI Taxonomy" id="948313"/>
    <lineage>
        <taxon>Eukaryota</taxon>
        <taxon>Fungi</taxon>
        <taxon>Dikarya</taxon>
        <taxon>Basidiomycota</taxon>
        <taxon>Ustilaginomycotina</taxon>
        <taxon>Malasseziomycetes</taxon>
        <taxon>Malasseziales</taxon>
        <taxon>Malasseziaceae</taxon>
        <taxon>Malassezia</taxon>
    </lineage>
</organism>
<keyword evidence="7" id="KW-0496">Mitochondrion</keyword>
<accession>A0AAF0J9K1</accession>
<dbReference type="GO" id="GO:0015986">
    <property type="term" value="P:proton motive force-driven ATP synthesis"/>
    <property type="evidence" value="ECO:0007669"/>
    <property type="project" value="InterPro"/>
</dbReference>
<dbReference type="AlphaFoldDB" id="A0AAF0J9K1"/>
<name>A0AAF0J9K1_9BASI</name>
<evidence type="ECO:0000256" key="5">
    <source>
        <dbReference type="ARBA" id="ARBA00022781"/>
    </source>
</evidence>
<keyword evidence="4" id="KW-0138">CF(0)</keyword>
<proteinExistence type="inferred from homology"/>
<comment type="subcellular location">
    <subcellularLocation>
        <location evidence="1">Mitochondrion membrane</location>
    </subcellularLocation>
</comment>
<keyword evidence="8" id="KW-0472">Membrane</keyword>
<dbReference type="InterPro" id="IPR006808">
    <property type="entry name" value="ATP_synth_F0_gsu_mt"/>
</dbReference>